<dbReference type="Pfam" id="PF02518">
    <property type="entry name" value="HATPase_c"/>
    <property type="match status" value="1"/>
</dbReference>
<dbReference type="OrthoDB" id="3534856at2"/>
<evidence type="ECO:0000256" key="4">
    <source>
        <dbReference type="SAM" id="Phobius"/>
    </source>
</evidence>
<feature type="transmembrane region" description="Helical" evidence="4">
    <location>
        <begin position="17"/>
        <end position="40"/>
    </location>
</feature>
<evidence type="ECO:0000259" key="5">
    <source>
        <dbReference type="Pfam" id="PF02518"/>
    </source>
</evidence>
<evidence type="ECO:0000313" key="8">
    <source>
        <dbReference type="Proteomes" id="UP000292686"/>
    </source>
</evidence>
<evidence type="ECO:0000256" key="1">
    <source>
        <dbReference type="ARBA" id="ARBA00022679"/>
    </source>
</evidence>
<comment type="caution">
    <text evidence="7">The sequence shown here is derived from an EMBL/GenBank/DDBJ whole genome shotgun (WGS) entry which is preliminary data.</text>
</comment>
<dbReference type="EMBL" id="JACCBI010000001">
    <property type="protein sequence ID" value="NYD66942.1"/>
    <property type="molecule type" value="Genomic_DNA"/>
</dbReference>
<dbReference type="EMBL" id="SDPM01000002">
    <property type="protein sequence ID" value="RXZ87586.1"/>
    <property type="molecule type" value="Genomic_DNA"/>
</dbReference>
<reference evidence="7 8" key="1">
    <citation type="submission" date="2019-01" db="EMBL/GenBank/DDBJ databases">
        <title>Agromyces.</title>
        <authorList>
            <person name="Li J."/>
        </authorList>
    </citation>
    <scope>NUCLEOTIDE SEQUENCE [LARGE SCALE GENOMIC DNA]</scope>
    <source>
        <strain evidence="7 8">DSM 23870</strain>
    </source>
</reference>
<dbReference type="InterPro" id="IPR003594">
    <property type="entry name" value="HATPase_dom"/>
</dbReference>
<dbReference type="Proteomes" id="UP000292686">
    <property type="component" value="Unassembled WGS sequence"/>
</dbReference>
<dbReference type="GO" id="GO:0016301">
    <property type="term" value="F:kinase activity"/>
    <property type="evidence" value="ECO:0007669"/>
    <property type="project" value="UniProtKB-KW"/>
</dbReference>
<dbReference type="RefSeq" id="WP_129173331.1">
    <property type="nucleotide sequence ID" value="NZ_JACCBI010000001.1"/>
</dbReference>
<keyword evidence="4" id="KW-0472">Membrane</keyword>
<proteinExistence type="predicted"/>
<accession>A0A4V1R2L6</accession>
<dbReference type="InterPro" id="IPR036890">
    <property type="entry name" value="HATPase_C_sf"/>
</dbReference>
<reference evidence="6 9" key="2">
    <citation type="submission" date="2020-07" db="EMBL/GenBank/DDBJ databases">
        <title>Sequencing the genomes of 1000 actinobacteria strains.</title>
        <authorList>
            <person name="Klenk H.-P."/>
        </authorList>
    </citation>
    <scope>NUCLEOTIDE SEQUENCE [LARGE SCALE GENOMIC DNA]</scope>
    <source>
        <strain evidence="6 9">DSM 23870</strain>
    </source>
</reference>
<evidence type="ECO:0000313" key="7">
    <source>
        <dbReference type="EMBL" id="RXZ87586.1"/>
    </source>
</evidence>
<feature type="domain" description="Histidine kinase/HSP90-like ATPase" evidence="5">
    <location>
        <begin position="301"/>
        <end position="388"/>
    </location>
</feature>
<dbReference type="AlphaFoldDB" id="A0A4V1R2L6"/>
<dbReference type="Gene3D" id="3.30.565.10">
    <property type="entry name" value="Histidine kinase-like ATPase, C-terminal domain"/>
    <property type="match status" value="1"/>
</dbReference>
<keyword evidence="4" id="KW-1133">Transmembrane helix</keyword>
<organism evidence="7 8">
    <name type="scientific">Agromyces atrinae</name>
    <dbReference type="NCBI Taxonomy" id="592376"/>
    <lineage>
        <taxon>Bacteria</taxon>
        <taxon>Bacillati</taxon>
        <taxon>Actinomycetota</taxon>
        <taxon>Actinomycetes</taxon>
        <taxon>Micrococcales</taxon>
        <taxon>Microbacteriaceae</taxon>
        <taxon>Agromyces</taxon>
    </lineage>
</organism>
<keyword evidence="1" id="KW-0808">Transferase</keyword>
<sequence length="398" mass="40024">MTIGLPQHLARQTLSGAIAMGSGAAAFVSLGAAGLIAIVLAAAGDVSALVALLVVIVMAILLTLLVRTRTVAAASVYLVAGSVGVFIFTLEVLGAPGGYSDTSNLLVGLPHIALLLGGGTAAGAGAGLAWVGAGFGGGLIAAICAAEMAGAAVRPNTPVLLALGLIVIVLVFDGFTRGDAHQSDHALQRARREARELDIRRDYELRATARLHDTALSHLLAIASSPLGPLDAALRSAVERDVAFLVEREWFRPAGGSGPASMQRAVLGETVARSATRGVRVTVSGDASALGDLDPEAAAAIVDAVDQSLANVARHAGVDAAEIVVAEIGGRLTVAVVDAGRGFDTETVAHDRLGLRASIIGLVSAVGGDVRIWSTPGAGTTILLSVPLGVRATGEEAP</sequence>
<feature type="transmembrane region" description="Helical" evidence="4">
    <location>
        <begin position="46"/>
        <end position="66"/>
    </location>
</feature>
<keyword evidence="4" id="KW-0812">Transmembrane</keyword>
<dbReference type="GO" id="GO:0000160">
    <property type="term" value="P:phosphorelay signal transduction system"/>
    <property type="evidence" value="ECO:0007669"/>
    <property type="project" value="UniProtKB-KW"/>
</dbReference>
<keyword evidence="8" id="KW-1185">Reference proteome</keyword>
<dbReference type="Proteomes" id="UP000581087">
    <property type="component" value="Unassembled WGS sequence"/>
</dbReference>
<dbReference type="InterPro" id="IPR050482">
    <property type="entry name" value="Sensor_HK_TwoCompSys"/>
</dbReference>
<keyword evidence="2" id="KW-0418">Kinase</keyword>
<gene>
    <name evidence="6" type="ORF">BJ972_001461</name>
    <name evidence="7" type="ORF">ESP50_06635</name>
</gene>
<feature type="transmembrane region" description="Helical" evidence="4">
    <location>
        <begin position="73"/>
        <end position="93"/>
    </location>
</feature>
<dbReference type="SUPFAM" id="SSF55874">
    <property type="entry name" value="ATPase domain of HSP90 chaperone/DNA topoisomerase II/histidine kinase"/>
    <property type="match status" value="1"/>
</dbReference>
<evidence type="ECO:0000256" key="2">
    <source>
        <dbReference type="ARBA" id="ARBA00022777"/>
    </source>
</evidence>
<evidence type="ECO:0000256" key="3">
    <source>
        <dbReference type="ARBA" id="ARBA00023012"/>
    </source>
</evidence>
<feature type="transmembrane region" description="Helical" evidence="4">
    <location>
        <begin position="113"/>
        <end position="146"/>
    </location>
</feature>
<protein>
    <recommendedName>
        <fullName evidence="5">Histidine kinase/HSP90-like ATPase domain-containing protein</fullName>
    </recommendedName>
</protein>
<dbReference type="PANTHER" id="PTHR24421">
    <property type="entry name" value="NITRATE/NITRITE SENSOR PROTEIN NARX-RELATED"/>
    <property type="match status" value="1"/>
</dbReference>
<evidence type="ECO:0000313" key="9">
    <source>
        <dbReference type="Proteomes" id="UP000581087"/>
    </source>
</evidence>
<feature type="transmembrane region" description="Helical" evidence="4">
    <location>
        <begin position="158"/>
        <end position="175"/>
    </location>
</feature>
<name>A0A4V1R2L6_9MICO</name>
<dbReference type="PANTHER" id="PTHR24421:SF61">
    <property type="entry name" value="OXYGEN SENSOR HISTIDINE KINASE NREB"/>
    <property type="match status" value="1"/>
</dbReference>
<keyword evidence="3" id="KW-0902">Two-component regulatory system</keyword>
<evidence type="ECO:0000313" key="6">
    <source>
        <dbReference type="EMBL" id="NYD66942.1"/>
    </source>
</evidence>